<proteinExistence type="predicted"/>
<keyword evidence="2" id="KW-1185">Reference proteome</keyword>
<evidence type="ECO:0000313" key="2">
    <source>
        <dbReference type="Proteomes" id="UP000322225"/>
    </source>
</evidence>
<dbReference type="RefSeq" id="XP_065823459.1">
    <property type="nucleotide sequence ID" value="XM_065967387.1"/>
</dbReference>
<sequence>MCIQAPVARTPHHILIETILTHDDPQSSSLTGRMRRMRRTLAELSARGKSLGLSRGAEPRSQAENFVYVPHLTMYGFNSTPLAPGGANHTSSHSKLLSLLPVVLPVHA</sequence>
<accession>A0AAJ8LJ10</accession>
<reference evidence="1" key="1">
    <citation type="submission" date="2017-08" db="EMBL/GenBank/DDBJ databases">
        <authorList>
            <person name="Cuomo C."/>
            <person name="Billmyre B."/>
            <person name="Heitman J."/>
        </authorList>
    </citation>
    <scope>NUCLEOTIDE SEQUENCE</scope>
    <source>
        <strain evidence="1">CBS 12478</strain>
    </source>
</reference>
<reference evidence="1" key="2">
    <citation type="submission" date="2024-01" db="EMBL/GenBank/DDBJ databases">
        <title>Comparative genomics of Cryptococcus and Kwoniella reveals pathogenesis evolution and contrasting modes of karyotype evolution via chromosome fusion or intercentromeric recombination.</title>
        <authorList>
            <person name="Coelho M.A."/>
            <person name="David-Palma M."/>
            <person name="Shea T."/>
            <person name="Bowers K."/>
            <person name="McGinley-Smith S."/>
            <person name="Mohammad A.W."/>
            <person name="Gnirke A."/>
            <person name="Yurkov A.M."/>
            <person name="Nowrousian M."/>
            <person name="Sun S."/>
            <person name="Cuomo C.A."/>
            <person name="Heitman J."/>
        </authorList>
    </citation>
    <scope>NUCLEOTIDE SEQUENCE</scope>
    <source>
        <strain evidence="1">CBS 12478</strain>
    </source>
</reference>
<name>A0AAJ8LJ10_9TREE</name>
<dbReference type="Proteomes" id="UP000322225">
    <property type="component" value="Chromosome 6"/>
</dbReference>
<evidence type="ECO:0000313" key="1">
    <source>
        <dbReference type="EMBL" id="WWD19411.1"/>
    </source>
</evidence>
<organism evidence="1 2">
    <name type="scientific">Kwoniella shandongensis</name>
    <dbReference type="NCBI Taxonomy" id="1734106"/>
    <lineage>
        <taxon>Eukaryota</taxon>
        <taxon>Fungi</taxon>
        <taxon>Dikarya</taxon>
        <taxon>Basidiomycota</taxon>
        <taxon>Agaricomycotina</taxon>
        <taxon>Tremellomycetes</taxon>
        <taxon>Tremellales</taxon>
        <taxon>Cryptococcaceae</taxon>
        <taxon>Kwoniella</taxon>
    </lineage>
</organism>
<dbReference type="AlphaFoldDB" id="A0AAJ8LJ10"/>
<dbReference type="EMBL" id="CP144056">
    <property type="protein sequence ID" value="WWD19411.1"/>
    <property type="molecule type" value="Genomic_DNA"/>
</dbReference>
<gene>
    <name evidence="1" type="ORF">CI109_103871</name>
</gene>
<dbReference type="GeneID" id="90829967"/>
<protein>
    <submittedName>
        <fullName evidence="1">Uncharacterized protein</fullName>
    </submittedName>
</protein>
<dbReference type="KEGG" id="ksn:90829967"/>